<evidence type="ECO:0000259" key="2">
    <source>
        <dbReference type="Pfam" id="PF01370"/>
    </source>
</evidence>
<protein>
    <submittedName>
        <fullName evidence="3">Epimerase</fullName>
    </submittedName>
</protein>
<keyword evidence="4" id="KW-1185">Reference proteome</keyword>
<dbReference type="InterPro" id="IPR036291">
    <property type="entry name" value="NAD(P)-bd_dom_sf"/>
</dbReference>
<organism evidence="3 4">
    <name type="scientific">Furfurilactobacillus curtus</name>
    <dbReference type="NCBI Taxonomy" id="1746200"/>
    <lineage>
        <taxon>Bacteria</taxon>
        <taxon>Bacillati</taxon>
        <taxon>Bacillota</taxon>
        <taxon>Bacilli</taxon>
        <taxon>Lactobacillales</taxon>
        <taxon>Lactobacillaceae</taxon>
        <taxon>Furfurilactobacillus</taxon>
    </lineage>
</organism>
<comment type="similarity">
    <text evidence="1">Belongs to the NAD(P)-dependent epimerase/dehydratase family.</text>
</comment>
<comment type="caution">
    <text evidence="3">The sequence shown here is derived from an EMBL/GenBank/DDBJ whole genome shotgun (WGS) entry which is preliminary data.</text>
</comment>
<dbReference type="SUPFAM" id="SSF51735">
    <property type="entry name" value="NAD(P)-binding Rossmann-fold domains"/>
    <property type="match status" value="1"/>
</dbReference>
<evidence type="ECO:0000313" key="3">
    <source>
        <dbReference type="EMBL" id="GKT05738.1"/>
    </source>
</evidence>
<dbReference type="InterPro" id="IPR001509">
    <property type="entry name" value="Epimerase_deHydtase"/>
</dbReference>
<dbReference type="Gene3D" id="3.90.25.10">
    <property type="entry name" value="UDP-galactose 4-epimerase, domain 1"/>
    <property type="match status" value="1"/>
</dbReference>
<proteinExistence type="inferred from homology"/>
<accession>A0ABQ5JT64</accession>
<gene>
    <name evidence="3" type="ORF">JCM31185_10260</name>
</gene>
<dbReference type="Gene3D" id="3.40.50.720">
    <property type="entry name" value="NAD(P)-binding Rossmann-like Domain"/>
    <property type="match status" value="1"/>
</dbReference>
<evidence type="ECO:0000313" key="4">
    <source>
        <dbReference type="Proteomes" id="UP001628078"/>
    </source>
</evidence>
<sequence length="312" mass="34924">MSKVLITGGAGFIGSNLAERLIGEGHQITIVDDLSMGLKENIPDSKQVTFYEHSIIDHGFMEKLLVDNDFEYIFLLAAVASVADSIERPLYTHEVNQEANIYILEAIRTNGLKPKKVLFSSSAAVYGNEQELPKREISKVSPITPYAIDEFATERYLVTYANLYKLNFVTVRFFNVYGPRQNPKSPYSGVISILTEALQKGTEFKIFGDGEQSRDFVYISDVLDALELLTFGSNVKGDVFNIATGHETSLNQIVRTYQKIAQTDINVSMQDARTGDIKVSVASVDKLKELGYMPKISVSEGLTRYWQYINLN</sequence>
<dbReference type="Proteomes" id="UP001628078">
    <property type="component" value="Unassembled WGS sequence"/>
</dbReference>
<name>A0ABQ5JT64_9LACO</name>
<evidence type="ECO:0000256" key="1">
    <source>
        <dbReference type="ARBA" id="ARBA00007637"/>
    </source>
</evidence>
<dbReference type="Pfam" id="PF01370">
    <property type="entry name" value="Epimerase"/>
    <property type="match status" value="1"/>
</dbReference>
<reference evidence="3 4" key="1">
    <citation type="submission" date="2022-03" db="EMBL/GenBank/DDBJ databases">
        <title>Draft genome sequence of Furfurilactobacillus curtus JCM 31185.</title>
        <authorList>
            <person name="Suzuki S."/>
            <person name="Endo A."/>
            <person name="Kajikawa A."/>
        </authorList>
    </citation>
    <scope>NUCLEOTIDE SEQUENCE [LARGE SCALE GENOMIC DNA]</scope>
    <source>
        <strain evidence="3 4">JCM 31185</strain>
    </source>
</reference>
<feature type="domain" description="NAD-dependent epimerase/dehydratase" evidence="2">
    <location>
        <begin position="4"/>
        <end position="243"/>
    </location>
</feature>
<dbReference type="RefSeq" id="WP_407883227.1">
    <property type="nucleotide sequence ID" value="NZ_BQXO01000002.1"/>
</dbReference>
<dbReference type="EMBL" id="BQXO01000002">
    <property type="protein sequence ID" value="GKT05738.1"/>
    <property type="molecule type" value="Genomic_DNA"/>
</dbReference>
<dbReference type="PANTHER" id="PTHR43000">
    <property type="entry name" value="DTDP-D-GLUCOSE 4,6-DEHYDRATASE-RELATED"/>
    <property type="match status" value="1"/>
</dbReference>